<dbReference type="RefSeq" id="WP_267286911.1">
    <property type="nucleotide sequence ID" value="NZ_QVOQ01000005.1"/>
</dbReference>
<dbReference type="Proteomes" id="UP001080333">
    <property type="component" value="Unassembled WGS sequence"/>
</dbReference>
<gene>
    <name evidence="1" type="ORF">D0502_02265</name>
</gene>
<reference evidence="1" key="1">
    <citation type="submission" date="2018-08" db="EMBL/GenBank/DDBJ databases">
        <title>Draft genome sequences of Leuconostoc spp. and Weissella spp. with biocontrol potential.</title>
        <authorList>
            <person name="Lo R."/>
            <person name="Ho V.T.T."/>
            <person name="Turner M.S."/>
        </authorList>
    </citation>
    <scope>NUCLEOTIDE SEQUENCE</scope>
    <source>
        <strain evidence="1">156</strain>
    </source>
</reference>
<dbReference type="SUPFAM" id="SSF49842">
    <property type="entry name" value="TNF-like"/>
    <property type="match status" value="1"/>
</dbReference>
<accession>A0A9X3E6Z0</accession>
<protein>
    <submittedName>
        <fullName evidence="1">Uncharacterized protein</fullName>
    </submittedName>
</protein>
<dbReference type="EMBL" id="QVOQ01000005">
    <property type="protein sequence ID" value="MCX7578224.1"/>
    <property type="molecule type" value="Genomic_DNA"/>
</dbReference>
<organism evidence="1 2">
    <name type="scientific">Leuconostoc falkenbergense</name>
    <dbReference type="NCBI Taxonomy" id="2766470"/>
    <lineage>
        <taxon>Bacteria</taxon>
        <taxon>Bacillati</taxon>
        <taxon>Bacillota</taxon>
        <taxon>Bacilli</taxon>
        <taxon>Lactobacillales</taxon>
        <taxon>Lactobacillaceae</taxon>
        <taxon>Leuconostoc</taxon>
    </lineage>
</organism>
<proteinExistence type="predicted"/>
<sequence>MATINGKALVKDGKAVDRVYSNGQLVYGRNLLDGTRDFSGTWINPYFWKIDGTYKGLVVKKTTGKWNGIYKTFTVPKDGTYTFSAYIKSSGNTANINRFGGINSTSVQPIISKLIGNNFDWTRDTITVDLKANDSVWIKYEITSNGTDSILWVAGHKWEPGSTATPWTPALEDYI</sequence>
<evidence type="ECO:0000313" key="2">
    <source>
        <dbReference type="Proteomes" id="UP001080333"/>
    </source>
</evidence>
<dbReference type="Gene3D" id="2.60.120.40">
    <property type="match status" value="1"/>
</dbReference>
<name>A0A9X3E6Z0_9LACO</name>
<dbReference type="InterPro" id="IPR008983">
    <property type="entry name" value="Tumour_necrosis_fac-like_dom"/>
</dbReference>
<evidence type="ECO:0000313" key="1">
    <source>
        <dbReference type="EMBL" id="MCX7578224.1"/>
    </source>
</evidence>
<dbReference type="AlphaFoldDB" id="A0A9X3E6Z0"/>
<comment type="caution">
    <text evidence="1">The sequence shown here is derived from an EMBL/GenBank/DDBJ whole genome shotgun (WGS) entry which is preliminary data.</text>
</comment>